<dbReference type="GO" id="GO:0005685">
    <property type="term" value="C:U1 snRNP"/>
    <property type="evidence" value="ECO:0007669"/>
    <property type="project" value="InterPro"/>
</dbReference>
<dbReference type="AlphaFoldDB" id="A0A7J7GXD8"/>
<gene>
    <name evidence="2" type="ORF">HYC85_018223</name>
</gene>
<proteinExistence type="inferred from homology"/>
<name>A0A7J7GXD8_CAMSI</name>
<comment type="similarity">
    <text evidence="1">Belongs to the Luc7 family.</text>
</comment>
<dbReference type="InterPro" id="IPR004882">
    <property type="entry name" value="Luc7-rel"/>
</dbReference>
<dbReference type="PANTHER" id="PTHR12375">
    <property type="entry name" value="RNA-BINDING PROTEIN LUC7-RELATED"/>
    <property type="match status" value="1"/>
</dbReference>
<dbReference type="GO" id="GO:0006376">
    <property type="term" value="P:mRNA splice site recognition"/>
    <property type="evidence" value="ECO:0007669"/>
    <property type="project" value="InterPro"/>
</dbReference>
<keyword evidence="3" id="KW-1185">Reference proteome</keyword>
<organism evidence="2 3">
    <name type="scientific">Camellia sinensis</name>
    <name type="common">Tea plant</name>
    <name type="synonym">Thea sinensis</name>
    <dbReference type="NCBI Taxonomy" id="4442"/>
    <lineage>
        <taxon>Eukaryota</taxon>
        <taxon>Viridiplantae</taxon>
        <taxon>Streptophyta</taxon>
        <taxon>Embryophyta</taxon>
        <taxon>Tracheophyta</taxon>
        <taxon>Spermatophyta</taxon>
        <taxon>Magnoliopsida</taxon>
        <taxon>eudicotyledons</taxon>
        <taxon>Gunneridae</taxon>
        <taxon>Pentapetalae</taxon>
        <taxon>asterids</taxon>
        <taxon>Ericales</taxon>
        <taxon>Theaceae</taxon>
        <taxon>Camellia</taxon>
    </lineage>
</organism>
<accession>A0A7J7GXD8</accession>
<reference evidence="2 3" key="2">
    <citation type="submission" date="2020-07" db="EMBL/GenBank/DDBJ databases">
        <title>Genome assembly of wild tea tree DASZ reveals pedigree and selection history of tea varieties.</title>
        <authorList>
            <person name="Zhang W."/>
        </authorList>
    </citation>
    <scope>NUCLEOTIDE SEQUENCE [LARGE SCALE GENOMIC DNA]</scope>
    <source>
        <strain evidence="3">cv. G240</strain>
        <tissue evidence="2">Leaf</tissue>
    </source>
</reference>
<dbReference type="EMBL" id="JACBKZ010000008">
    <property type="protein sequence ID" value="KAF5944146.1"/>
    <property type="molecule type" value="Genomic_DNA"/>
</dbReference>
<sequence length="484" mass="54672">MSKGALTAAEGRESEIVHWYERFEYVTLTLSRYEDAKAKGIDNYDRDLEDVIDRLIVECDRKITRALKRLEDEDAKAAIAISVSEVTQTPEVLELSKQIKEKLKEVDQYDLEGKTDMKIRALEIVEELRTKRADKQVKKLVNIYEFHFWIIIEMLSGHSMLLLDAFNKDRASLPQPLPNPPPLAPLPVVAPDARTQEMINEKLKKAEDLGEQGMIDEAQKALEEAEALKKLAPRQDPVLDASKYTAADVRITDQKLRVCDICGAFLSVYDSRLLGRFFEDKLLQLKNVRLFLDRRLADHFGGKLHLGYIQIREKLAELQIYIGVHLKRGKGEVLLKRETIKGRPMKMREDQKSEAESMIGKRAGIETMEIAVKRGGTMIVGAEIVIGIMIVIMGMIESEIEKEIGPATMIQGVVGGHVHGQENVPGTMIATGVMIGTSCSWNEESGNCLSVVFMKINLSFWRDGFCDGTRNCLVHLHDYCLMKD</sequence>
<dbReference type="Proteomes" id="UP000593564">
    <property type="component" value="Unassembled WGS sequence"/>
</dbReference>
<dbReference type="GO" id="GO:0003729">
    <property type="term" value="F:mRNA binding"/>
    <property type="evidence" value="ECO:0007669"/>
    <property type="project" value="InterPro"/>
</dbReference>
<comment type="caution">
    <text evidence="2">The sequence shown here is derived from an EMBL/GenBank/DDBJ whole genome shotgun (WGS) entry which is preliminary data.</text>
</comment>
<reference evidence="3" key="1">
    <citation type="journal article" date="2020" name="Nat. Commun.">
        <title>Genome assembly of wild tea tree DASZ reveals pedigree and selection history of tea varieties.</title>
        <authorList>
            <person name="Zhang W."/>
            <person name="Zhang Y."/>
            <person name="Qiu H."/>
            <person name="Guo Y."/>
            <person name="Wan H."/>
            <person name="Zhang X."/>
            <person name="Scossa F."/>
            <person name="Alseekh S."/>
            <person name="Zhang Q."/>
            <person name="Wang P."/>
            <person name="Xu L."/>
            <person name="Schmidt M.H."/>
            <person name="Jia X."/>
            <person name="Li D."/>
            <person name="Zhu A."/>
            <person name="Guo F."/>
            <person name="Chen W."/>
            <person name="Ni D."/>
            <person name="Usadel B."/>
            <person name="Fernie A.R."/>
            <person name="Wen W."/>
        </authorList>
    </citation>
    <scope>NUCLEOTIDE SEQUENCE [LARGE SCALE GENOMIC DNA]</scope>
    <source>
        <strain evidence="3">cv. G240</strain>
    </source>
</reference>
<evidence type="ECO:0000313" key="2">
    <source>
        <dbReference type="EMBL" id="KAF5944146.1"/>
    </source>
</evidence>
<protein>
    <submittedName>
        <fullName evidence="2">Uncharacterized protein</fullName>
    </submittedName>
</protein>
<evidence type="ECO:0000313" key="3">
    <source>
        <dbReference type="Proteomes" id="UP000593564"/>
    </source>
</evidence>
<evidence type="ECO:0000256" key="1">
    <source>
        <dbReference type="ARBA" id="ARBA00005655"/>
    </source>
</evidence>
<dbReference type="Pfam" id="PF03194">
    <property type="entry name" value="LUC7"/>
    <property type="match status" value="2"/>
</dbReference>